<accession>A0ABM5JL46</accession>
<protein>
    <submittedName>
        <fullName evidence="1">Uncharacterized protein</fullName>
    </submittedName>
</protein>
<evidence type="ECO:0000313" key="1">
    <source>
        <dbReference type="EnsemblMetazoa" id="XP_050498659.1"/>
    </source>
</evidence>
<evidence type="ECO:0000313" key="2">
    <source>
        <dbReference type="Proteomes" id="UP001652700"/>
    </source>
</evidence>
<dbReference type="EnsemblMetazoa" id="XM_050642702.1">
    <property type="protein sequence ID" value="XP_050498659.1"/>
    <property type="gene ID" value="LOC114332598"/>
</dbReference>
<dbReference type="Proteomes" id="UP001652700">
    <property type="component" value="Unplaced"/>
</dbReference>
<dbReference type="RefSeq" id="XP_050498659.1">
    <property type="nucleotide sequence ID" value="XM_050642702.1"/>
</dbReference>
<reference evidence="1" key="1">
    <citation type="submission" date="2025-05" db="UniProtKB">
        <authorList>
            <consortium name="EnsemblMetazoa"/>
        </authorList>
    </citation>
    <scope>IDENTIFICATION</scope>
</reference>
<name>A0ABM5JL46_DIAVI</name>
<proteinExistence type="predicted"/>
<organism evidence="1 2">
    <name type="scientific">Diabrotica virgifera virgifera</name>
    <name type="common">western corn rootworm</name>
    <dbReference type="NCBI Taxonomy" id="50390"/>
    <lineage>
        <taxon>Eukaryota</taxon>
        <taxon>Metazoa</taxon>
        <taxon>Ecdysozoa</taxon>
        <taxon>Arthropoda</taxon>
        <taxon>Hexapoda</taxon>
        <taxon>Insecta</taxon>
        <taxon>Pterygota</taxon>
        <taxon>Neoptera</taxon>
        <taxon>Endopterygota</taxon>
        <taxon>Coleoptera</taxon>
        <taxon>Polyphaga</taxon>
        <taxon>Cucujiformia</taxon>
        <taxon>Chrysomeloidea</taxon>
        <taxon>Chrysomelidae</taxon>
        <taxon>Galerucinae</taxon>
        <taxon>Diabroticina</taxon>
        <taxon>Diabroticites</taxon>
        <taxon>Diabrotica</taxon>
    </lineage>
</organism>
<keyword evidence="2" id="KW-1185">Reference proteome</keyword>
<sequence length="236" mass="27587">MQRFFNEFFASDEVINRSANQRSLQSVISRYGERSRFLRLVDKVDSRTDYVMMDRRKFYKKVISEFSQVRAKRKLSFEDEIASNPTQEQQSSELTSLLDNNQPLTSIENMGDHVSSSRIFYKNHQSISKLVDTVAEFQRTIDSNVIDSNVITNTMENLVAKDAASAPINIKQNTKQSKRPRLNKKTYCEFISDNEDPFFTDGSSSWSDTEVDHVKRIWEMEKCIQKTVDNEHFIFF</sequence>
<dbReference type="GeneID" id="114332598"/>